<dbReference type="Proteomes" id="UP000268350">
    <property type="component" value="Unassembled WGS sequence"/>
</dbReference>
<evidence type="ECO:0000313" key="4">
    <source>
        <dbReference type="Proteomes" id="UP000268350"/>
    </source>
</evidence>
<proteinExistence type="predicted"/>
<feature type="domain" description="Aldehyde dehydrogenase" evidence="2">
    <location>
        <begin position="35"/>
        <end position="104"/>
    </location>
</feature>
<protein>
    <submittedName>
        <fullName evidence="3">Blast:Glutarate-semialdehyde dehydrogenase DavD</fullName>
    </submittedName>
</protein>
<keyword evidence="1" id="KW-0560">Oxidoreductase</keyword>
<dbReference type="STRING" id="7266.A0A3B0KCX4"/>
<keyword evidence="4" id="KW-1185">Reference proteome</keyword>
<name>A0A3B0KCX4_DROGU</name>
<dbReference type="InterPro" id="IPR016161">
    <property type="entry name" value="Ald_DH/histidinol_DH"/>
</dbReference>
<dbReference type="InterPro" id="IPR015590">
    <property type="entry name" value="Aldehyde_DH_dom"/>
</dbReference>
<dbReference type="InterPro" id="IPR016162">
    <property type="entry name" value="Ald_DH_N"/>
</dbReference>
<dbReference type="OrthoDB" id="310895at2759"/>
<dbReference type="PANTHER" id="PTHR43353:SF5">
    <property type="entry name" value="SUCCINATE-SEMIALDEHYDE DEHYDROGENASE, MITOCHONDRIAL"/>
    <property type="match status" value="1"/>
</dbReference>
<dbReference type="GO" id="GO:0005739">
    <property type="term" value="C:mitochondrion"/>
    <property type="evidence" value="ECO:0007669"/>
    <property type="project" value="TreeGrafter"/>
</dbReference>
<dbReference type="GO" id="GO:0004777">
    <property type="term" value="F:succinate-semialdehyde dehydrogenase (NAD+) activity"/>
    <property type="evidence" value="ECO:0007669"/>
    <property type="project" value="TreeGrafter"/>
</dbReference>
<dbReference type="PANTHER" id="PTHR43353">
    <property type="entry name" value="SUCCINATE-SEMIALDEHYDE DEHYDROGENASE, MITOCHONDRIAL"/>
    <property type="match status" value="1"/>
</dbReference>
<dbReference type="Gene3D" id="3.40.605.10">
    <property type="entry name" value="Aldehyde Dehydrogenase, Chain A, domain 1"/>
    <property type="match status" value="1"/>
</dbReference>
<organism evidence="3 4">
    <name type="scientific">Drosophila guanche</name>
    <name type="common">Fruit fly</name>
    <dbReference type="NCBI Taxonomy" id="7266"/>
    <lineage>
        <taxon>Eukaryota</taxon>
        <taxon>Metazoa</taxon>
        <taxon>Ecdysozoa</taxon>
        <taxon>Arthropoda</taxon>
        <taxon>Hexapoda</taxon>
        <taxon>Insecta</taxon>
        <taxon>Pterygota</taxon>
        <taxon>Neoptera</taxon>
        <taxon>Endopterygota</taxon>
        <taxon>Diptera</taxon>
        <taxon>Brachycera</taxon>
        <taxon>Muscomorpha</taxon>
        <taxon>Ephydroidea</taxon>
        <taxon>Drosophilidae</taxon>
        <taxon>Drosophila</taxon>
        <taxon>Sophophora</taxon>
    </lineage>
</organism>
<gene>
    <name evidence="3" type="ORF">DGUA_6G018434</name>
</gene>
<dbReference type="AlphaFoldDB" id="A0A3B0KCX4"/>
<evidence type="ECO:0000256" key="1">
    <source>
        <dbReference type="ARBA" id="ARBA00023002"/>
    </source>
</evidence>
<evidence type="ECO:0000313" key="3">
    <source>
        <dbReference type="EMBL" id="SPP83566.1"/>
    </source>
</evidence>
<dbReference type="InterPro" id="IPR050740">
    <property type="entry name" value="Aldehyde_DH_Superfamily"/>
</dbReference>
<reference evidence="4" key="1">
    <citation type="submission" date="2018-01" db="EMBL/GenBank/DDBJ databases">
        <authorList>
            <person name="Alioto T."/>
            <person name="Alioto T."/>
        </authorList>
    </citation>
    <scope>NUCLEOTIDE SEQUENCE [LARGE SCALE GENOMIC DNA]</scope>
</reference>
<dbReference type="EMBL" id="OUUW01000007">
    <property type="protein sequence ID" value="SPP83566.1"/>
    <property type="molecule type" value="Genomic_DNA"/>
</dbReference>
<sequence>MWRHLNTITTRTSSFSRMRSLSALVQSKALVNGNWIEASGSATFEVRNPSSGEVIGHVPNMNVSDAQDAINAAKQAYESKEWRSLTAKDRSPRNTAASIQAVSAAMRTMAASGTGATRSVTD</sequence>
<dbReference type="Pfam" id="PF00171">
    <property type="entry name" value="Aldedh"/>
    <property type="match status" value="1"/>
</dbReference>
<evidence type="ECO:0000259" key="2">
    <source>
        <dbReference type="Pfam" id="PF00171"/>
    </source>
</evidence>
<dbReference type="GO" id="GO:0009450">
    <property type="term" value="P:gamma-aminobutyric acid catabolic process"/>
    <property type="evidence" value="ECO:0007669"/>
    <property type="project" value="TreeGrafter"/>
</dbReference>
<dbReference type="SUPFAM" id="SSF53720">
    <property type="entry name" value="ALDH-like"/>
    <property type="match status" value="1"/>
</dbReference>
<accession>A0A3B0KCX4</accession>